<sequence>MRHLRPLAQRARRRRGERGTATAFIVGLAVTMLACAGLVVDGGGALNARSRLADDAEQAARAGAQQLDIAELRNDGAAGRVELDPTVARDRAAAYLVGRGYRVADIDVTGNTVTVRTHDTVDTKLLSLIGIDHFDVEASATAEAVTQ</sequence>
<dbReference type="EMBL" id="JADIVZ010000003">
    <property type="protein sequence ID" value="MBF4161776.1"/>
    <property type="molecule type" value="Genomic_DNA"/>
</dbReference>
<evidence type="ECO:0000259" key="2">
    <source>
        <dbReference type="Pfam" id="PF13400"/>
    </source>
</evidence>
<keyword evidence="1" id="KW-1133">Transmembrane helix</keyword>
<evidence type="ECO:0000313" key="4">
    <source>
        <dbReference type="Proteomes" id="UP000656804"/>
    </source>
</evidence>
<feature type="transmembrane region" description="Helical" evidence="1">
    <location>
        <begin position="21"/>
        <end position="40"/>
    </location>
</feature>
<dbReference type="RefSeq" id="WP_194503034.1">
    <property type="nucleotide sequence ID" value="NZ_JADIVZ010000003.1"/>
</dbReference>
<organism evidence="3 4">
    <name type="scientific">Nocardioides acrostichi</name>
    <dbReference type="NCBI Taxonomy" id="2784339"/>
    <lineage>
        <taxon>Bacteria</taxon>
        <taxon>Bacillati</taxon>
        <taxon>Actinomycetota</taxon>
        <taxon>Actinomycetes</taxon>
        <taxon>Propionibacteriales</taxon>
        <taxon>Nocardioidaceae</taxon>
        <taxon>Nocardioides</taxon>
    </lineage>
</organism>
<feature type="domain" description="Putative Flp pilus-assembly TadG-like N-terminal" evidence="2">
    <location>
        <begin position="19"/>
        <end position="66"/>
    </location>
</feature>
<dbReference type="AlphaFoldDB" id="A0A930V0T2"/>
<evidence type="ECO:0000313" key="3">
    <source>
        <dbReference type="EMBL" id="MBF4161776.1"/>
    </source>
</evidence>
<comment type="caution">
    <text evidence="3">The sequence shown here is derived from an EMBL/GenBank/DDBJ whole genome shotgun (WGS) entry which is preliminary data.</text>
</comment>
<dbReference type="Pfam" id="PF13400">
    <property type="entry name" value="Tad"/>
    <property type="match status" value="1"/>
</dbReference>
<dbReference type="PROSITE" id="PS51257">
    <property type="entry name" value="PROKAR_LIPOPROTEIN"/>
    <property type="match status" value="1"/>
</dbReference>
<accession>A0A930V0T2</accession>
<evidence type="ECO:0000256" key="1">
    <source>
        <dbReference type="SAM" id="Phobius"/>
    </source>
</evidence>
<dbReference type="InterPro" id="IPR028087">
    <property type="entry name" value="Tad_N"/>
</dbReference>
<keyword evidence="4" id="KW-1185">Reference proteome</keyword>
<reference evidence="3" key="1">
    <citation type="submission" date="2020-11" db="EMBL/GenBank/DDBJ databases">
        <title>Nocardioides sp. CBS4Y-1, whole genome shotgun sequence.</title>
        <authorList>
            <person name="Tuo L."/>
        </authorList>
    </citation>
    <scope>NUCLEOTIDE SEQUENCE</scope>
    <source>
        <strain evidence="3">CBS4Y-1</strain>
    </source>
</reference>
<protein>
    <recommendedName>
        <fullName evidence="2">Putative Flp pilus-assembly TadG-like N-terminal domain-containing protein</fullName>
    </recommendedName>
</protein>
<proteinExistence type="predicted"/>
<keyword evidence="1" id="KW-0812">Transmembrane</keyword>
<dbReference type="Proteomes" id="UP000656804">
    <property type="component" value="Unassembled WGS sequence"/>
</dbReference>
<name>A0A930V0T2_9ACTN</name>
<keyword evidence="1" id="KW-0472">Membrane</keyword>
<gene>
    <name evidence="3" type="ORF">ISG29_08735</name>
</gene>